<dbReference type="Pfam" id="PF00400">
    <property type="entry name" value="WD40"/>
    <property type="match status" value="5"/>
</dbReference>
<feature type="repeat" description="WD" evidence="3">
    <location>
        <begin position="338"/>
        <end position="378"/>
    </location>
</feature>
<dbReference type="EMBL" id="BQKY01000003">
    <property type="protein sequence ID" value="GJN88701.1"/>
    <property type="molecule type" value="Genomic_DNA"/>
</dbReference>
<dbReference type="SUPFAM" id="SSF50978">
    <property type="entry name" value="WD40 repeat-like"/>
    <property type="match status" value="1"/>
</dbReference>
<name>A0AAV5G810_9BASI</name>
<feature type="compositionally biased region" description="Polar residues" evidence="4">
    <location>
        <begin position="39"/>
        <end position="63"/>
    </location>
</feature>
<accession>A0AAV5G810</accession>
<keyword evidence="1 3" id="KW-0853">WD repeat</keyword>
<comment type="caution">
    <text evidence="6">The sequence shown here is derived from an EMBL/GenBank/DDBJ whole genome shotgun (WGS) entry which is preliminary data.</text>
</comment>
<reference evidence="6 7" key="1">
    <citation type="submission" date="2021-12" db="EMBL/GenBank/DDBJ databases">
        <title>High titer production of polyol ester of fatty acids by Rhodotorula paludigena BS15 towards product separation-free biomass refinery.</title>
        <authorList>
            <person name="Mano J."/>
            <person name="Ono H."/>
            <person name="Tanaka T."/>
            <person name="Naito K."/>
            <person name="Sushida H."/>
            <person name="Ike M."/>
            <person name="Tokuyasu K."/>
            <person name="Kitaoka M."/>
        </authorList>
    </citation>
    <scope>NUCLEOTIDE SEQUENCE [LARGE SCALE GENOMIC DNA]</scope>
    <source>
        <strain evidence="6 7">BS15</strain>
    </source>
</reference>
<dbReference type="InterPro" id="IPR051350">
    <property type="entry name" value="WD_repeat-ST_regulator"/>
</dbReference>
<dbReference type="Pfam" id="PF21889">
    <property type="entry name" value="TPR1-like_2nd"/>
    <property type="match status" value="1"/>
</dbReference>
<dbReference type="PROSITE" id="PS50294">
    <property type="entry name" value="WD_REPEATS_REGION"/>
    <property type="match status" value="3"/>
</dbReference>
<dbReference type="InterPro" id="IPR006594">
    <property type="entry name" value="LisH"/>
</dbReference>
<dbReference type="Gene3D" id="2.130.10.10">
    <property type="entry name" value="YVTN repeat-like/Quinoprotein amine dehydrogenase"/>
    <property type="match status" value="1"/>
</dbReference>
<dbReference type="PROSITE" id="PS50896">
    <property type="entry name" value="LISH"/>
    <property type="match status" value="1"/>
</dbReference>
<protein>
    <recommendedName>
        <fullName evidence="5">CTLH domain-containing protein</fullName>
    </recommendedName>
</protein>
<dbReference type="GO" id="GO:0043161">
    <property type="term" value="P:proteasome-mediated ubiquitin-dependent protein catabolic process"/>
    <property type="evidence" value="ECO:0007669"/>
    <property type="project" value="TreeGrafter"/>
</dbReference>
<proteinExistence type="predicted"/>
<keyword evidence="2" id="KW-0677">Repeat</keyword>
<dbReference type="Pfam" id="PF23627">
    <property type="entry name" value="LisH_WDR26"/>
    <property type="match status" value="1"/>
</dbReference>
<gene>
    <name evidence="6" type="ORF">Rhopal_001667-T1</name>
</gene>
<dbReference type="InterPro" id="IPR015943">
    <property type="entry name" value="WD40/YVTN_repeat-like_dom_sf"/>
</dbReference>
<dbReference type="InterPro" id="IPR036322">
    <property type="entry name" value="WD40_repeat_dom_sf"/>
</dbReference>
<feature type="repeat" description="WD" evidence="3">
    <location>
        <begin position="295"/>
        <end position="336"/>
    </location>
</feature>
<feature type="repeat" description="WD" evidence="3">
    <location>
        <begin position="379"/>
        <end position="413"/>
    </location>
</feature>
<keyword evidence="7" id="KW-1185">Reference proteome</keyword>
<dbReference type="PROSITE" id="PS50897">
    <property type="entry name" value="CTLH"/>
    <property type="match status" value="1"/>
</dbReference>
<dbReference type="InterPro" id="IPR019775">
    <property type="entry name" value="WD40_repeat_CS"/>
</dbReference>
<dbReference type="InterPro" id="IPR054080">
    <property type="entry name" value="TPR1-like_2nd"/>
</dbReference>
<feature type="domain" description="CTLH" evidence="5">
    <location>
        <begin position="121"/>
        <end position="178"/>
    </location>
</feature>
<dbReference type="AlphaFoldDB" id="A0AAV5G810"/>
<dbReference type="GO" id="GO:0034657">
    <property type="term" value="C:GID complex"/>
    <property type="evidence" value="ECO:0007669"/>
    <property type="project" value="TreeGrafter"/>
</dbReference>
<dbReference type="PROSITE" id="PS00678">
    <property type="entry name" value="WD_REPEATS_1"/>
    <property type="match status" value="2"/>
</dbReference>
<organism evidence="6 7">
    <name type="scientific">Rhodotorula paludigena</name>
    <dbReference type="NCBI Taxonomy" id="86838"/>
    <lineage>
        <taxon>Eukaryota</taxon>
        <taxon>Fungi</taxon>
        <taxon>Dikarya</taxon>
        <taxon>Basidiomycota</taxon>
        <taxon>Pucciniomycotina</taxon>
        <taxon>Microbotryomycetes</taxon>
        <taxon>Sporidiobolales</taxon>
        <taxon>Sporidiobolaceae</taxon>
        <taxon>Rhodotorula</taxon>
    </lineage>
</organism>
<dbReference type="InterPro" id="IPR006595">
    <property type="entry name" value="CTLH_C"/>
</dbReference>
<evidence type="ECO:0000256" key="4">
    <source>
        <dbReference type="SAM" id="MobiDB-lite"/>
    </source>
</evidence>
<sequence>MVGSDVPIPGPPPLASASTSTLGNGHTLAPAVGVGGHPPSSSAVVGNGHTATNGFSSSSNGSVARTTDAMQYDGDEGFVPLWDGSNLDRREFVRLALQAFEDMGYRETAHTLQAESGFALESPAVTQFRQSLLEGRWSDVERHLAELPLDGRIDLTPVHFAIRQQKFLEALEGRETKKALSVLRNELSPLGYDSNRLHFLSSLVMCMSPDDLRARAGWDGASGTSRQQLLVHLQDYISPTLMLPQRRLATLLSQAQSHQQRHHALAPAAAEPFSLLVDADPHGSTGFPTMTTHVLQEHTDEVWRLEWSHNGEWLATAGKDRTAMIWNVKAGFALDKVFREHTDPVSCLAWSPDDSILLTAADATIKMWNTESGSCIATLTRHEYAIGALAWLPDGRGFVSGGMDSRIFFWDLSGNVISHLARCPSRIIDLAISPDGSKLVCIGRADTTEPHLLPPSRSSAARSAASSSPAHLAAQALAAAGAGGIGGMGLGNALAGPPPLGARHEKRISVFKLAKGASAAAGGDSELLYEVVQPNELTSVAISSDSRYAIVNHAPRETLLLNLNDGTIVRRFDGHHMSHFVVRACFGGSSENFVLSGSSDGKVHVYHRDTGQLLHVLTGHAPTTVNAVAWNARPPVEGARGAMWASCADDRTVRVWQMSPDVLEHEQDRRRPRLVPLDRRG</sequence>
<dbReference type="SMART" id="SM00320">
    <property type="entry name" value="WD40"/>
    <property type="match status" value="5"/>
</dbReference>
<evidence type="ECO:0000313" key="7">
    <source>
        <dbReference type="Proteomes" id="UP001342314"/>
    </source>
</evidence>
<dbReference type="InterPro" id="IPR001680">
    <property type="entry name" value="WD40_rpt"/>
</dbReference>
<evidence type="ECO:0000313" key="6">
    <source>
        <dbReference type="EMBL" id="GJN88701.1"/>
    </source>
</evidence>
<feature type="region of interest" description="Disordered" evidence="4">
    <location>
        <begin position="1"/>
        <end position="63"/>
    </location>
</feature>
<dbReference type="PANTHER" id="PTHR22838:SF0">
    <property type="entry name" value="WD REPEAT-CONTAINING PROTEIN 26"/>
    <property type="match status" value="1"/>
</dbReference>
<evidence type="ECO:0000256" key="3">
    <source>
        <dbReference type="PROSITE-ProRule" id="PRU00221"/>
    </source>
</evidence>
<evidence type="ECO:0000256" key="2">
    <source>
        <dbReference type="ARBA" id="ARBA00022737"/>
    </source>
</evidence>
<evidence type="ECO:0000256" key="1">
    <source>
        <dbReference type="ARBA" id="ARBA00022574"/>
    </source>
</evidence>
<evidence type="ECO:0000259" key="5">
    <source>
        <dbReference type="PROSITE" id="PS50897"/>
    </source>
</evidence>
<dbReference type="Proteomes" id="UP001342314">
    <property type="component" value="Unassembled WGS sequence"/>
</dbReference>
<dbReference type="PANTHER" id="PTHR22838">
    <property type="entry name" value="WD REPEAT PROTEIN 26-RELATED"/>
    <property type="match status" value="1"/>
</dbReference>
<dbReference type="PROSITE" id="PS50082">
    <property type="entry name" value="WD_REPEATS_2"/>
    <property type="match status" value="3"/>
</dbReference>